<dbReference type="OrthoDB" id="5119996at2"/>
<dbReference type="AlphaFoldDB" id="A0A5B8M7T7"/>
<name>A0A5B8M7T7_9MICO</name>
<feature type="transmembrane region" description="Helical" evidence="1">
    <location>
        <begin position="114"/>
        <end position="133"/>
    </location>
</feature>
<evidence type="ECO:0000313" key="3">
    <source>
        <dbReference type="Proteomes" id="UP000320216"/>
    </source>
</evidence>
<sequence>MTRDLDSVKESPTELRRRRAFRVRLWIATGCYLIASFVLYQWGHTDSPWRVVWALLPVLFMAWVVILIVLRVRQLDEYQLKLFFPGLAVGFTVSMFAAVTIGTLSAAGFTVPNAGWPVALIGIVSWEVTNLLVKAPVA</sequence>
<evidence type="ECO:0000256" key="1">
    <source>
        <dbReference type="SAM" id="Phobius"/>
    </source>
</evidence>
<feature type="transmembrane region" description="Helical" evidence="1">
    <location>
        <begin position="21"/>
        <end position="40"/>
    </location>
</feature>
<keyword evidence="3" id="KW-1185">Reference proteome</keyword>
<dbReference type="KEGG" id="huw:FPZ11_12720"/>
<dbReference type="Proteomes" id="UP000320216">
    <property type="component" value="Chromosome"/>
</dbReference>
<keyword evidence="1" id="KW-0812">Transmembrane</keyword>
<accession>A0A5B8M7T7</accession>
<protein>
    <submittedName>
        <fullName evidence="2">Uncharacterized protein</fullName>
    </submittedName>
</protein>
<keyword evidence="1" id="KW-0472">Membrane</keyword>
<feature type="transmembrane region" description="Helical" evidence="1">
    <location>
        <begin position="82"/>
        <end position="108"/>
    </location>
</feature>
<dbReference type="RefSeq" id="WP_146321462.1">
    <property type="nucleotide sequence ID" value="NZ_CP042305.1"/>
</dbReference>
<reference evidence="2 3" key="1">
    <citation type="submission" date="2019-07" db="EMBL/GenBank/DDBJ databases">
        <title>Full genome sequence of Humibacter sp. WJ7-1.</title>
        <authorList>
            <person name="Im W.-T."/>
        </authorList>
    </citation>
    <scope>NUCLEOTIDE SEQUENCE [LARGE SCALE GENOMIC DNA]</scope>
    <source>
        <strain evidence="2 3">WJ7-1</strain>
    </source>
</reference>
<evidence type="ECO:0000313" key="2">
    <source>
        <dbReference type="EMBL" id="QDZ15510.1"/>
    </source>
</evidence>
<proteinExistence type="predicted"/>
<gene>
    <name evidence="2" type="ORF">FPZ11_12720</name>
</gene>
<dbReference type="EMBL" id="CP042305">
    <property type="protein sequence ID" value="QDZ15510.1"/>
    <property type="molecule type" value="Genomic_DNA"/>
</dbReference>
<organism evidence="2 3">
    <name type="scientific">Humibacter ginsenosidimutans</name>
    <dbReference type="NCBI Taxonomy" id="2599293"/>
    <lineage>
        <taxon>Bacteria</taxon>
        <taxon>Bacillati</taxon>
        <taxon>Actinomycetota</taxon>
        <taxon>Actinomycetes</taxon>
        <taxon>Micrococcales</taxon>
        <taxon>Microbacteriaceae</taxon>
        <taxon>Humibacter</taxon>
    </lineage>
</organism>
<keyword evidence="1" id="KW-1133">Transmembrane helix</keyword>
<feature type="transmembrane region" description="Helical" evidence="1">
    <location>
        <begin position="52"/>
        <end position="70"/>
    </location>
</feature>